<evidence type="ECO:0000313" key="4">
    <source>
        <dbReference type="Proteomes" id="UP000306102"/>
    </source>
</evidence>
<dbReference type="PANTHER" id="PTHR31948">
    <property type="entry name" value="ZINC-FINGER HOMEODOMAIN PROTEIN 2"/>
    <property type="match status" value="1"/>
</dbReference>
<accession>A0A4S4E6S1</accession>
<feature type="compositionally biased region" description="Basic and acidic residues" evidence="1">
    <location>
        <begin position="72"/>
        <end position="83"/>
    </location>
</feature>
<feature type="chain" id="PRO_5020668138" description="ZF-HD dimerization-type domain-containing protein" evidence="2">
    <location>
        <begin position="18"/>
        <end position="160"/>
    </location>
</feature>
<dbReference type="GO" id="GO:0000976">
    <property type="term" value="F:transcription cis-regulatory region binding"/>
    <property type="evidence" value="ECO:0007669"/>
    <property type="project" value="TreeGrafter"/>
</dbReference>
<dbReference type="GO" id="GO:0005634">
    <property type="term" value="C:nucleus"/>
    <property type="evidence" value="ECO:0007669"/>
    <property type="project" value="TreeGrafter"/>
</dbReference>
<organism evidence="3 4">
    <name type="scientific">Camellia sinensis var. sinensis</name>
    <name type="common">China tea</name>
    <dbReference type="NCBI Taxonomy" id="542762"/>
    <lineage>
        <taxon>Eukaryota</taxon>
        <taxon>Viridiplantae</taxon>
        <taxon>Streptophyta</taxon>
        <taxon>Embryophyta</taxon>
        <taxon>Tracheophyta</taxon>
        <taxon>Spermatophyta</taxon>
        <taxon>Magnoliopsida</taxon>
        <taxon>eudicotyledons</taxon>
        <taxon>Gunneridae</taxon>
        <taxon>Pentapetalae</taxon>
        <taxon>asterids</taxon>
        <taxon>Ericales</taxon>
        <taxon>Theaceae</taxon>
        <taxon>Camellia</taxon>
    </lineage>
</organism>
<evidence type="ECO:0000313" key="3">
    <source>
        <dbReference type="EMBL" id="THG11729.1"/>
    </source>
</evidence>
<dbReference type="SUPFAM" id="SSF46689">
    <property type="entry name" value="Homeodomain-like"/>
    <property type="match status" value="1"/>
</dbReference>
<keyword evidence="2" id="KW-0732">Signal</keyword>
<dbReference type="AlphaFoldDB" id="A0A4S4E6S1"/>
<gene>
    <name evidence="3" type="ORF">TEA_012658</name>
</gene>
<dbReference type="InterPro" id="IPR006455">
    <property type="entry name" value="Homeodomain_ZF_HD"/>
</dbReference>
<evidence type="ECO:0000256" key="1">
    <source>
        <dbReference type="SAM" id="MobiDB-lite"/>
    </source>
</evidence>
<dbReference type="GO" id="GO:0003700">
    <property type="term" value="F:DNA-binding transcription factor activity"/>
    <property type="evidence" value="ECO:0007669"/>
    <property type="project" value="TreeGrafter"/>
</dbReference>
<proteinExistence type="predicted"/>
<name>A0A4S4E6S1_CAMSN</name>
<comment type="caution">
    <text evidence="3">The sequence shown here is derived from an EMBL/GenBank/DDBJ whole genome shotgun (WGS) entry which is preliminary data.</text>
</comment>
<dbReference type="Proteomes" id="UP000306102">
    <property type="component" value="Unassembled WGS sequence"/>
</dbReference>
<dbReference type="PANTHER" id="PTHR31948:SF171">
    <property type="entry name" value="HOMEOBOX DOMAIN-CONTAINING PROTEIN"/>
    <property type="match status" value="1"/>
</dbReference>
<sequence>MATVVSIVLLLFATVNAKGTTLLTAAITFSMPPWRISSSGDFLPCCLRLPSELASSPPPPPQPATSNEENLGDGKVEQEPPEKKRGRARFLDVQIVEMVKYAAVELGWSLEGHNEDDLGEFCEAIEVTRRSFKVWMKNNKNKYLESEESSSSDDSGRSVV</sequence>
<dbReference type="Gene3D" id="1.10.10.60">
    <property type="entry name" value="Homeodomain-like"/>
    <property type="match status" value="1"/>
</dbReference>
<keyword evidence="4" id="KW-1185">Reference proteome</keyword>
<dbReference type="InterPro" id="IPR009057">
    <property type="entry name" value="Homeodomain-like_sf"/>
</dbReference>
<feature type="signal peptide" evidence="2">
    <location>
        <begin position="1"/>
        <end position="17"/>
    </location>
</feature>
<dbReference type="EMBL" id="SDRB02007078">
    <property type="protein sequence ID" value="THG11729.1"/>
    <property type="molecule type" value="Genomic_DNA"/>
</dbReference>
<dbReference type="GO" id="GO:0050793">
    <property type="term" value="P:regulation of developmental process"/>
    <property type="evidence" value="ECO:0007669"/>
    <property type="project" value="TreeGrafter"/>
</dbReference>
<evidence type="ECO:0008006" key="5">
    <source>
        <dbReference type="Google" id="ProtNLM"/>
    </source>
</evidence>
<evidence type="ECO:0000256" key="2">
    <source>
        <dbReference type="SAM" id="SignalP"/>
    </source>
</evidence>
<protein>
    <recommendedName>
        <fullName evidence="5">ZF-HD dimerization-type domain-containing protein</fullName>
    </recommendedName>
</protein>
<feature type="region of interest" description="Disordered" evidence="1">
    <location>
        <begin position="53"/>
        <end position="87"/>
    </location>
</feature>
<dbReference type="NCBIfam" id="TIGR01565">
    <property type="entry name" value="homeo_ZF_HD"/>
    <property type="match status" value="1"/>
</dbReference>
<reference evidence="3 4" key="1">
    <citation type="journal article" date="2018" name="Proc. Natl. Acad. Sci. U.S.A.">
        <title>Draft genome sequence of Camellia sinensis var. sinensis provides insights into the evolution of the tea genome and tea quality.</title>
        <authorList>
            <person name="Wei C."/>
            <person name="Yang H."/>
            <person name="Wang S."/>
            <person name="Zhao J."/>
            <person name="Liu C."/>
            <person name="Gao L."/>
            <person name="Xia E."/>
            <person name="Lu Y."/>
            <person name="Tai Y."/>
            <person name="She G."/>
            <person name="Sun J."/>
            <person name="Cao H."/>
            <person name="Tong W."/>
            <person name="Gao Q."/>
            <person name="Li Y."/>
            <person name="Deng W."/>
            <person name="Jiang X."/>
            <person name="Wang W."/>
            <person name="Chen Q."/>
            <person name="Zhang S."/>
            <person name="Li H."/>
            <person name="Wu J."/>
            <person name="Wang P."/>
            <person name="Li P."/>
            <person name="Shi C."/>
            <person name="Zheng F."/>
            <person name="Jian J."/>
            <person name="Huang B."/>
            <person name="Shan D."/>
            <person name="Shi M."/>
            <person name="Fang C."/>
            <person name="Yue Y."/>
            <person name="Li F."/>
            <person name="Li D."/>
            <person name="Wei S."/>
            <person name="Han B."/>
            <person name="Jiang C."/>
            <person name="Yin Y."/>
            <person name="Xia T."/>
            <person name="Zhang Z."/>
            <person name="Bennetzen J.L."/>
            <person name="Zhao S."/>
            <person name="Wan X."/>
        </authorList>
    </citation>
    <scope>NUCLEOTIDE SEQUENCE [LARGE SCALE GENOMIC DNA]</scope>
    <source>
        <strain evidence="4">cv. Shuchazao</strain>
        <tissue evidence="3">Leaf</tissue>
    </source>
</reference>